<sequence length="148" mass="16069">MDDGLAAAHPRLVMTVTHTWQWGLVTVSDPHALEPPRGEGPVVADGHWVVLHVAHAQDATAAEVGEVGATVHVEVRDAPHPRTARRVLYDHVLRTPRGAVAIGDAEHEVVVPAHPERTAVRVSIRAGDDPERLTDVWVELAPDPYADR</sequence>
<protein>
    <submittedName>
        <fullName evidence="1">Uncharacterized protein</fullName>
    </submittedName>
</protein>
<accession>A0A3N2CZ26</accession>
<dbReference type="OrthoDB" id="7854965at2"/>
<organism evidence="1 2">
    <name type="scientific">Nocardioides aurantiacus</name>
    <dbReference type="NCBI Taxonomy" id="86796"/>
    <lineage>
        <taxon>Bacteria</taxon>
        <taxon>Bacillati</taxon>
        <taxon>Actinomycetota</taxon>
        <taxon>Actinomycetes</taxon>
        <taxon>Propionibacteriales</taxon>
        <taxon>Nocardioidaceae</taxon>
        <taxon>Nocardioides</taxon>
    </lineage>
</organism>
<name>A0A3N2CZ26_9ACTN</name>
<comment type="caution">
    <text evidence="1">The sequence shown here is derived from an EMBL/GenBank/DDBJ whole genome shotgun (WGS) entry which is preliminary data.</text>
</comment>
<reference evidence="1 2" key="1">
    <citation type="submission" date="2018-11" db="EMBL/GenBank/DDBJ databases">
        <title>Sequencing the genomes of 1000 actinobacteria strains.</title>
        <authorList>
            <person name="Klenk H.-P."/>
        </authorList>
    </citation>
    <scope>NUCLEOTIDE SEQUENCE [LARGE SCALE GENOMIC DNA]</scope>
    <source>
        <strain evidence="1 2">DSM 12652</strain>
    </source>
</reference>
<evidence type="ECO:0000313" key="2">
    <source>
        <dbReference type="Proteomes" id="UP000281738"/>
    </source>
</evidence>
<keyword evidence="2" id="KW-1185">Reference proteome</keyword>
<dbReference type="AlphaFoldDB" id="A0A3N2CZ26"/>
<proteinExistence type="predicted"/>
<gene>
    <name evidence="1" type="ORF">EDD33_3690</name>
</gene>
<dbReference type="Proteomes" id="UP000281738">
    <property type="component" value="Unassembled WGS sequence"/>
</dbReference>
<evidence type="ECO:0000313" key="1">
    <source>
        <dbReference type="EMBL" id="ROR92791.1"/>
    </source>
</evidence>
<dbReference type="EMBL" id="RKHO01000001">
    <property type="protein sequence ID" value="ROR92791.1"/>
    <property type="molecule type" value="Genomic_DNA"/>
</dbReference>
<dbReference type="RefSeq" id="WP_123392458.1">
    <property type="nucleotide sequence ID" value="NZ_RKHO01000001.1"/>
</dbReference>